<keyword evidence="4 7" id="KW-0418">Kinase</keyword>
<keyword evidence="2" id="KW-0808">Transferase</keyword>
<organism evidence="7">
    <name type="scientific">Bosea sp. NBC_00436</name>
    <dbReference type="NCBI Taxonomy" id="2969620"/>
    <lineage>
        <taxon>Bacteria</taxon>
        <taxon>Pseudomonadati</taxon>
        <taxon>Pseudomonadota</taxon>
        <taxon>Alphaproteobacteria</taxon>
        <taxon>Hyphomicrobiales</taxon>
        <taxon>Boseaceae</taxon>
        <taxon>Bosea</taxon>
    </lineage>
</organism>
<keyword evidence="5" id="KW-0067">ATP-binding</keyword>
<dbReference type="EMBL" id="CP102774">
    <property type="protein sequence ID" value="UZF86581.1"/>
    <property type="molecule type" value="Genomic_DNA"/>
</dbReference>
<evidence type="ECO:0000256" key="1">
    <source>
        <dbReference type="ARBA" id="ARBA00010688"/>
    </source>
</evidence>
<dbReference type="SUPFAM" id="SSF53613">
    <property type="entry name" value="Ribokinase-like"/>
    <property type="match status" value="1"/>
</dbReference>
<dbReference type="InterPro" id="IPR029056">
    <property type="entry name" value="Ribokinase-like"/>
</dbReference>
<dbReference type="Pfam" id="PF00294">
    <property type="entry name" value="PfkB"/>
    <property type="match status" value="1"/>
</dbReference>
<protein>
    <submittedName>
        <fullName evidence="7">Carbohydrate kinase</fullName>
    </submittedName>
</protein>
<name>A0A9E7ZV15_9HYPH</name>
<dbReference type="GO" id="GO:0016301">
    <property type="term" value="F:kinase activity"/>
    <property type="evidence" value="ECO:0007669"/>
    <property type="project" value="UniProtKB-KW"/>
</dbReference>
<evidence type="ECO:0000313" key="7">
    <source>
        <dbReference type="EMBL" id="UZF86581.1"/>
    </source>
</evidence>
<dbReference type="PROSITE" id="PS00584">
    <property type="entry name" value="PFKB_KINASES_2"/>
    <property type="match status" value="1"/>
</dbReference>
<reference evidence="7" key="1">
    <citation type="submission" date="2022-08" db="EMBL/GenBank/DDBJ databases">
        <title>Complete Genome Sequences of 2 Bosea sp. soil isolates.</title>
        <authorList>
            <person name="Alvarez Arevalo M."/>
            <person name="Sterndorff E.B."/>
            <person name="Faurdal D."/>
            <person name="Joergensen T.S."/>
            <person name="Weber T."/>
        </authorList>
    </citation>
    <scope>NUCLEOTIDE SEQUENCE</scope>
    <source>
        <strain evidence="7">NBC_00436</strain>
    </source>
</reference>
<proteinExistence type="inferred from homology"/>
<dbReference type="InterPro" id="IPR050306">
    <property type="entry name" value="PfkB_Carbo_kinase"/>
</dbReference>
<gene>
    <name evidence="7" type="ORF">NWE54_22850</name>
</gene>
<evidence type="ECO:0000256" key="5">
    <source>
        <dbReference type="ARBA" id="ARBA00022840"/>
    </source>
</evidence>
<dbReference type="PANTHER" id="PTHR43085:SF1">
    <property type="entry name" value="PSEUDOURIDINE KINASE-RELATED"/>
    <property type="match status" value="1"/>
</dbReference>
<dbReference type="InterPro" id="IPR002173">
    <property type="entry name" value="Carboh/pur_kinase_PfkB_CS"/>
</dbReference>
<dbReference type="GO" id="GO:0005524">
    <property type="term" value="F:ATP binding"/>
    <property type="evidence" value="ECO:0007669"/>
    <property type="project" value="UniProtKB-KW"/>
</dbReference>
<accession>A0A9E7ZV15</accession>
<dbReference type="Gene3D" id="3.40.1190.20">
    <property type="match status" value="1"/>
</dbReference>
<evidence type="ECO:0000256" key="4">
    <source>
        <dbReference type="ARBA" id="ARBA00022777"/>
    </source>
</evidence>
<keyword evidence="3" id="KW-0547">Nucleotide-binding</keyword>
<dbReference type="AlphaFoldDB" id="A0A9E7ZV15"/>
<dbReference type="InterPro" id="IPR011611">
    <property type="entry name" value="PfkB_dom"/>
</dbReference>
<sequence>MILVCGEALVDLFAGAADGIEMPARIVAGGSPFNVAIGLARLGVEAAFLGGVSRDGFGTLLADVLKREGVDGRYLVRSDRLTTIAAVTTGRDGYPSYSFHGEGAVDRSLGLQDLPAALPNAIRALTFGSYTLAVEPAASAYAALAERENGRRLISVDPNLRPTAIGDMSGWHSSAERFYRAATVIKASDEDIRIAWDGQLTVAEAAAYWLDLGATLVVVTRGEHGASAFSASGQVSVPGHKVAVRDTVGAGDTFHAALLARLEQTGRLIPQAVAALDSDAIAELLTYATAAAAITVTRSGADLPRAAEVDAVIASRPRQLDPVRS</sequence>
<dbReference type="CDD" id="cd01167">
    <property type="entry name" value="bac_FRK"/>
    <property type="match status" value="1"/>
</dbReference>
<evidence type="ECO:0000256" key="2">
    <source>
        <dbReference type="ARBA" id="ARBA00022679"/>
    </source>
</evidence>
<comment type="similarity">
    <text evidence="1">Belongs to the carbohydrate kinase PfkB family.</text>
</comment>
<evidence type="ECO:0000256" key="3">
    <source>
        <dbReference type="ARBA" id="ARBA00022741"/>
    </source>
</evidence>
<feature type="domain" description="Carbohydrate kinase PfkB" evidence="6">
    <location>
        <begin position="25"/>
        <end position="303"/>
    </location>
</feature>
<evidence type="ECO:0000259" key="6">
    <source>
        <dbReference type="Pfam" id="PF00294"/>
    </source>
</evidence>
<dbReference type="PANTHER" id="PTHR43085">
    <property type="entry name" value="HEXOKINASE FAMILY MEMBER"/>
    <property type="match status" value="1"/>
</dbReference>